<dbReference type="PANTHER" id="PTHR43673:SF10">
    <property type="entry name" value="NADH DEHYDROGENASE_NAD(P)H NITROREDUCTASE XCC3605-RELATED"/>
    <property type="match status" value="1"/>
</dbReference>
<name>A0ABS1HH84_9BACT</name>
<dbReference type="PANTHER" id="PTHR43673">
    <property type="entry name" value="NAD(P)H NITROREDUCTASE YDGI-RELATED"/>
    <property type="match status" value="1"/>
</dbReference>
<comment type="similarity">
    <text evidence="1">Belongs to the nitroreductase family.</text>
</comment>
<comment type="caution">
    <text evidence="4">The sequence shown here is derived from an EMBL/GenBank/DDBJ whole genome shotgun (WGS) entry which is preliminary data.</text>
</comment>
<dbReference type="Gene3D" id="3.40.109.10">
    <property type="entry name" value="NADH Oxidase"/>
    <property type="match status" value="1"/>
</dbReference>
<dbReference type="EMBL" id="JAENRR010000011">
    <property type="protein sequence ID" value="MBK3517037.1"/>
    <property type="molecule type" value="Genomic_DNA"/>
</dbReference>
<sequence length="206" mass="22771">MQVLSTKEAIESRRSIRQFKPEAINDSIIMELLESARLAPSGCNSQPWRFKIVKDKATKEQLQALAYDQKFVSQAPVVLVVCADVQGYIDGRTSGVQDLADIGVFDNRLTTILNETTHKKSALGFNVLSHSVAFNVAIAIEHIVLRALDFGLGTCWMKLMNEQAIQQLFGWDNNIVPVALLPIGYPAEAPAPRKRVPIEDLIIGSI</sequence>
<dbReference type="SUPFAM" id="SSF55469">
    <property type="entry name" value="FMN-dependent nitroreductase-like"/>
    <property type="match status" value="1"/>
</dbReference>
<organism evidence="4 5">
    <name type="scientific">Carboxylicivirga marina</name>
    <dbReference type="NCBI Taxonomy" id="2800988"/>
    <lineage>
        <taxon>Bacteria</taxon>
        <taxon>Pseudomonadati</taxon>
        <taxon>Bacteroidota</taxon>
        <taxon>Bacteroidia</taxon>
        <taxon>Marinilabiliales</taxon>
        <taxon>Marinilabiliaceae</taxon>
        <taxon>Carboxylicivirga</taxon>
    </lineage>
</organism>
<evidence type="ECO:0000313" key="5">
    <source>
        <dbReference type="Proteomes" id="UP000605676"/>
    </source>
</evidence>
<keyword evidence="2" id="KW-0560">Oxidoreductase</keyword>
<evidence type="ECO:0000256" key="2">
    <source>
        <dbReference type="ARBA" id="ARBA00023002"/>
    </source>
</evidence>
<dbReference type="Pfam" id="PF00881">
    <property type="entry name" value="Nitroreductase"/>
    <property type="match status" value="1"/>
</dbReference>
<dbReference type="InterPro" id="IPR029479">
    <property type="entry name" value="Nitroreductase"/>
</dbReference>
<feature type="domain" description="Nitroreductase" evidence="3">
    <location>
        <begin position="10"/>
        <end position="185"/>
    </location>
</feature>
<dbReference type="Proteomes" id="UP000605676">
    <property type="component" value="Unassembled WGS sequence"/>
</dbReference>
<evidence type="ECO:0000313" key="4">
    <source>
        <dbReference type="EMBL" id="MBK3517037.1"/>
    </source>
</evidence>
<dbReference type="InterPro" id="IPR000415">
    <property type="entry name" value="Nitroreductase-like"/>
</dbReference>
<evidence type="ECO:0000259" key="3">
    <source>
        <dbReference type="Pfam" id="PF00881"/>
    </source>
</evidence>
<accession>A0ABS1HH84</accession>
<reference evidence="4 5" key="1">
    <citation type="submission" date="2021-01" db="EMBL/GenBank/DDBJ databases">
        <title>Carboxyliciviraga sp.nov., isolated from coastal sediments.</title>
        <authorList>
            <person name="Lu D."/>
            <person name="Zhang T."/>
        </authorList>
    </citation>
    <scope>NUCLEOTIDE SEQUENCE [LARGE SCALE GENOMIC DNA]</scope>
    <source>
        <strain evidence="4 5">N1Y132</strain>
    </source>
</reference>
<gene>
    <name evidence="4" type="ORF">JIV24_06755</name>
</gene>
<dbReference type="RefSeq" id="WP_200464265.1">
    <property type="nucleotide sequence ID" value="NZ_JAENRR010000011.1"/>
</dbReference>
<keyword evidence="5" id="KW-1185">Reference proteome</keyword>
<proteinExistence type="inferred from homology"/>
<evidence type="ECO:0000256" key="1">
    <source>
        <dbReference type="ARBA" id="ARBA00007118"/>
    </source>
</evidence>
<protein>
    <submittedName>
        <fullName evidence="4">Nitroreductase family protein</fullName>
    </submittedName>
</protein>